<gene>
    <name evidence="3" type="ORF">ABWT76_001273</name>
</gene>
<dbReference type="InterPro" id="IPR050563">
    <property type="entry name" value="4-hydroxybenzoyl-CoA_TE"/>
</dbReference>
<keyword evidence="1 2" id="KW-0378">Hydrolase</keyword>
<dbReference type="Pfam" id="PF13279">
    <property type="entry name" value="4HBT_2"/>
    <property type="match status" value="1"/>
</dbReference>
<feature type="active site" evidence="2">
    <location>
        <position position="15"/>
    </location>
</feature>
<dbReference type="GO" id="GO:0061522">
    <property type="term" value="F:1,4-dihydroxy-2-naphthoyl-CoA thioesterase activity"/>
    <property type="evidence" value="ECO:0007669"/>
    <property type="project" value="UniProtKB-EC"/>
</dbReference>
<dbReference type="PANTHER" id="PTHR31793">
    <property type="entry name" value="4-HYDROXYBENZOYL-COA THIOESTERASE FAMILY MEMBER"/>
    <property type="match status" value="1"/>
</dbReference>
<dbReference type="RefSeq" id="WP_054468269.1">
    <property type="nucleotide sequence ID" value="NZ_CP159837.1"/>
</dbReference>
<comment type="catalytic activity">
    <reaction evidence="2">
        <text>1,4-dihydroxy-2-naphthoyl-CoA + H2O = 1,4-dihydroxy-2-naphthoate + CoA + H(+)</text>
        <dbReference type="Rhea" id="RHEA:26309"/>
        <dbReference type="ChEBI" id="CHEBI:11173"/>
        <dbReference type="ChEBI" id="CHEBI:15377"/>
        <dbReference type="ChEBI" id="CHEBI:15378"/>
        <dbReference type="ChEBI" id="CHEBI:57287"/>
        <dbReference type="ChEBI" id="CHEBI:58897"/>
        <dbReference type="EC" id="3.1.2.28"/>
    </reaction>
</comment>
<evidence type="ECO:0000256" key="2">
    <source>
        <dbReference type="HAMAP-Rule" id="MF_02101"/>
    </source>
</evidence>
<organism evidence="3">
    <name type="scientific">Planktothricoides raciborskii GIHE-MW2</name>
    <dbReference type="NCBI Taxonomy" id="2792601"/>
    <lineage>
        <taxon>Bacteria</taxon>
        <taxon>Bacillati</taxon>
        <taxon>Cyanobacteriota</taxon>
        <taxon>Cyanophyceae</taxon>
        <taxon>Oscillatoriophycideae</taxon>
        <taxon>Oscillatoriales</taxon>
        <taxon>Oscillatoriaceae</taxon>
        <taxon>Planktothricoides</taxon>
    </lineage>
</organism>
<comment type="similarity">
    <text evidence="2">Belongs to the 4-hydroxybenzoyl-CoA thioesterase family. DHNA-CoA hydrolase subfamily.</text>
</comment>
<sequence>MSFTYLRTIRFQDTDAAGVVYFSNVLAICHEAYEASLLSAEFNLKDFFRNPEVAIPIVHASVDFFRPMFCGDRLCVELTPHQLNDNSFEIAYEIFPDPKLTQNCLAKALTRHVCINPRDRRRQPLSPPMIQWLTTGIDDL</sequence>
<accession>A0AAU8JHX7</accession>
<dbReference type="InterPro" id="IPR022829">
    <property type="entry name" value="DHNA_CoA_hydrolase"/>
</dbReference>
<dbReference type="HAMAP" id="MF_02101">
    <property type="entry name" value="DHNA_CoA_hydrolase"/>
    <property type="match status" value="1"/>
</dbReference>
<evidence type="ECO:0000256" key="1">
    <source>
        <dbReference type="ARBA" id="ARBA00022801"/>
    </source>
</evidence>
<reference evidence="3" key="1">
    <citation type="submission" date="2024-07" db="EMBL/GenBank/DDBJ databases">
        <authorList>
            <person name="Kim Y.J."/>
            <person name="Jeong J.Y."/>
        </authorList>
    </citation>
    <scope>NUCLEOTIDE SEQUENCE</scope>
    <source>
        <strain evidence="3">GIHE-MW2</strain>
    </source>
</reference>
<evidence type="ECO:0000313" key="3">
    <source>
        <dbReference type="EMBL" id="XCM38424.1"/>
    </source>
</evidence>
<proteinExistence type="inferred from homology"/>
<dbReference type="GO" id="GO:0042372">
    <property type="term" value="P:phylloquinone biosynthetic process"/>
    <property type="evidence" value="ECO:0007669"/>
    <property type="project" value="UniProtKB-UniRule"/>
</dbReference>
<comment type="function">
    <text evidence="2">Catalyzes the hydrolysis of 1,4-dihydroxy-2-naphthoyl-CoA (DHNA-CoA) to 1,4-dihydroxy-2-naphthoate (DHNA), a reaction involved in phylloquinone (vitamin K1) biosynthesis.</text>
</comment>
<dbReference type="PANTHER" id="PTHR31793:SF37">
    <property type="entry name" value="ACYL-COA THIOESTER HYDROLASE YBGC"/>
    <property type="match status" value="1"/>
</dbReference>
<dbReference type="CDD" id="cd00586">
    <property type="entry name" value="4HBT"/>
    <property type="match status" value="1"/>
</dbReference>
<dbReference type="EC" id="3.1.2.28" evidence="2"/>
<dbReference type="EMBL" id="CP159837">
    <property type="protein sequence ID" value="XCM38424.1"/>
    <property type="molecule type" value="Genomic_DNA"/>
</dbReference>
<comment type="pathway">
    <text evidence="2">Cofactor biosynthesis; phylloquinone biosynthesis.</text>
</comment>
<name>A0AAU8JHX7_9CYAN</name>
<dbReference type="SUPFAM" id="SSF54637">
    <property type="entry name" value="Thioesterase/thiol ester dehydrase-isomerase"/>
    <property type="match status" value="1"/>
</dbReference>
<protein>
    <recommendedName>
        <fullName evidence="2">1,4-dihydroxy-2-naphthoyl-CoA hydrolase</fullName>
        <shortName evidence="2">DHNA-CoA hydrolase</shortName>
        <ecNumber evidence="2">3.1.2.28</ecNumber>
    </recommendedName>
    <alternativeName>
        <fullName evidence="2">DHNA-CoA thioesterase</fullName>
    </alternativeName>
</protein>
<dbReference type="AlphaFoldDB" id="A0AAU8JHX7"/>
<comment type="pathway">
    <text evidence="2">Quinol/quinone metabolism; 1,4-dihydroxy-2-naphthoate biosynthesis; 1,4-dihydroxy-2-naphthoate from chorismate: step 7/7.</text>
</comment>
<dbReference type="InterPro" id="IPR029069">
    <property type="entry name" value="HotDog_dom_sf"/>
</dbReference>
<dbReference type="Gene3D" id="3.10.129.10">
    <property type="entry name" value="Hotdog Thioesterase"/>
    <property type="match status" value="1"/>
</dbReference>
<dbReference type="GO" id="GO:0047617">
    <property type="term" value="F:fatty acyl-CoA hydrolase activity"/>
    <property type="evidence" value="ECO:0007669"/>
    <property type="project" value="TreeGrafter"/>
</dbReference>